<dbReference type="AlphaFoldDB" id="A0A4V6I746"/>
<sequence length="87" mass="9417">MDGEPAREPAGSARLGSRIRLAIHHWFTLCGFSMSRHHLKSNVEHGGLGFAPFIGQTRPSTLKPSISGPTTRSPLNGAIYLADPKPR</sequence>
<evidence type="ECO:0000256" key="1">
    <source>
        <dbReference type="SAM" id="MobiDB-lite"/>
    </source>
</evidence>
<proteinExistence type="predicted"/>
<keyword evidence="3" id="KW-1185">Reference proteome</keyword>
<dbReference type="Proteomes" id="UP000298663">
    <property type="component" value="Chromosome X"/>
</dbReference>
<gene>
    <name evidence="2" type="ORF">L596_001524</name>
</gene>
<dbReference type="EMBL" id="CM016762">
    <property type="protein sequence ID" value="TMS33833.1"/>
    <property type="molecule type" value="Genomic_DNA"/>
</dbReference>
<protein>
    <submittedName>
        <fullName evidence="2">Uncharacterized protein</fullName>
    </submittedName>
</protein>
<organism evidence="2 3">
    <name type="scientific">Steinernema carpocapsae</name>
    <name type="common">Entomopathogenic nematode</name>
    <dbReference type="NCBI Taxonomy" id="34508"/>
    <lineage>
        <taxon>Eukaryota</taxon>
        <taxon>Metazoa</taxon>
        <taxon>Ecdysozoa</taxon>
        <taxon>Nematoda</taxon>
        <taxon>Chromadorea</taxon>
        <taxon>Rhabditida</taxon>
        <taxon>Tylenchina</taxon>
        <taxon>Panagrolaimomorpha</taxon>
        <taxon>Strongyloidoidea</taxon>
        <taxon>Steinernematidae</taxon>
        <taxon>Steinernema</taxon>
    </lineage>
</organism>
<reference evidence="2 3" key="2">
    <citation type="journal article" date="2019" name="G3 (Bethesda)">
        <title>Hybrid Assembly of the Genome of the Entomopathogenic Nematode Steinernema carpocapsae Identifies the X-Chromosome.</title>
        <authorList>
            <person name="Serra L."/>
            <person name="Macchietto M."/>
            <person name="Macias-Munoz A."/>
            <person name="McGill C.J."/>
            <person name="Rodriguez I.M."/>
            <person name="Rodriguez B."/>
            <person name="Murad R."/>
            <person name="Mortazavi A."/>
        </authorList>
    </citation>
    <scope>NUCLEOTIDE SEQUENCE [LARGE SCALE GENOMIC DNA]</scope>
    <source>
        <strain evidence="2 3">ALL</strain>
    </source>
</reference>
<name>A0A4V6I746_STECR</name>
<comment type="caution">
    <text evidence="2">The sequence shown here is derived from an EMBL/GenBank/DDBJ whole genome shotgun (WGS) entry which is preliminary data.</text>
</comment>
<feature type="compositionally biased region" description="Polar residues" evidence="1">
    <location>
        <begin position="61"/>
        <end position="74"/>
    </location>
</feature>
<evidence type="ECO:0000313" key="2">
    <source>
        <dbReference type="EMBL" id="TMS33833.1"/>
    </source>
</evidence>
<feature type="region of interest" description="Disordered" evidence="1">
    <location>
        <begin position="61"/>
        <end position="87"/>
    </location>
</feature>
<accession>A0A4V6I746</accession>
<evidence type="ECO:0000313" key="3">
    <source>
        <dbReference type="Proteomes" id="UP000298663"/>
    </source>
</evidence>
<dbReference type="EMBL" id="AZBU02000001">
    <property type="protein sequence ID" value="TMS33833.1"/>
    <property type="molecule type" value="Genomic_DNA"/>
</dbReference>
<reference evidence="2 3" key="1">
    <citation type="journal article" date="2015" name="Genome Biol.">
        <title>Comparative genomics of Steinernema reveals deeply conserved gene regulatory networks.</title>
        <authorList>
            <person name="Dillman A.R."/>
            <person name="Macchietto M."/>
            <person name="Porter C.F."/>
            <person name="Rogers A."/>
            <person name="Williams B."/>
            <person name="Antoshechkin I."/>
            <person name="Lee M.M."/>
            <person name="Goodwin Z."/>
            <person name="Lu X."/>
            <person name="Lewis E.E."/>
            <person name="Goodrich-Blair H."/>
            <person name="Stock S.P."/>
            <person name="Adams B.J."/>
            <person name="Sternberg P.W."/>
            <person name="Mortazavi A."/>
        </authorList>
    </citation>
    <scope>NUCLEOTIDE SEQUENCE [LARGE SCALE GENOMIC DNA]</scope>
    <source>
        <strain evidence="2 3">ALL</strain>
    </source>
</reference>